<sequence length="59" mass="6330">VHSVVDSVGRLPRGRDVASRGPARRHASARRPRPCTPAARAPPCGRCAGQTAEEERGRM</sequence>
<accession>A0A6J4LL86</accession>
<feature type="non-terminal residue" evidence="2">
    <location>
        <position position="1"/>
    </location>
</feature>
<organism evidence="2">
    <name type="scientific">uncultured Gemmatimonadota bacterium</name>
    <dbReference type="NCBI Taxonomy" id="203437"/>
    <lineage>
        <taxon>Bacteria</taxon>
        <taxon>Pseudomonadati</taxon>
        <taxon>Gemmatimonadota</taxon>
        <taxon>environmental samples</taxon>
    </lineage>
</organism>
<gene>
    <name evidence="2" type="ORF">AVDCRST_MAG68-2654</name>
</gene>
<feature type="region of interest" description="Disordered" evidence="1">
    <location>
        <begin position="1"/>
        <end position="59"/>
    </location>
</feature>
<proteinExistence type="predicted"/>
<feature type="non-terminal residue" evidence="2">
    <location>
        <position position="59"/>
    </location>
</feature>
<name>A0A6J4LL86_9BACT</name>
<dbReference type="AlphaFoldDB" id="A0A6J4LL86"/>
<dbReference type="EMBL" id="CADCTW010000132">
    <property type="protein sequence ID" value="CAA9335329.1"/>
    <property type="molecule type" value="Genomic_DNA"/>
</dbReference>
<evidence type="ECO:0000256" key="1">
    <source>
        <dbReference type="SAM" id="MobiDB-lite"/>
    </source>
</evidence>
<feature type="compositionally biased region" description="Low complexity" evidence="1">
    <location>
        <begin position="36"/>
        <end position="48"/>
    </location>
</feature>
<protein>
    <submittedName>
        <fullName evidence="2">Uncharacterized protein</fullName>
    </submittedName>
</protein>
<feature type="compositionally biased region" description="Basic residues" evidence="1">
    <location>
        <begin position="22"/>
        <end position="33"/>
    </location>
</feature>
<reference evidence="2" key="1">
    <citation type="submission" date="2020-02" db="EMBL/GenBank/DDBJ databases">
        <authorList>
            <person name="Meier V. D."/>
        </authorList>
    </citation>
    <scope>NUCLEOTIDE SEQUENCE</scope>
    <source>
        <strain evidence="2">AVDCRST_MAG68</strain>
    </source>
</reference>
<evidence type="ECO:0000313" key="2">
    <source>
        <dbReference type="EMBL" id="CAA9335329.1"/>
    </source>
</evidence>